<dbReference type="PROSITE" id="PS50977">
    <property type="entry name" value="HTH_TETR_2"/>
    <property type="match status" value="1"/>
</dbReference>
<feature type="DNA-binding region" description="H-T-H motif" evidence="4">
    <location>
        <begin position="23"/>
        <end position="42"/>
    </location>
</feature>
<evidence type="ECO:0000256" key="2">
    <source>
        <dbReference type="ARBA" id="ARBA00023125"/>
    </source>
</evidence>
<dbReference type="InterPro" id="IPR023772">
    <property type="entry name" value="DNA-bd_HTH_TetR-type_CS"/>
</dbReference>
<feature type="non-terminal residue" evidence="6">
    <location>
        <position position="1"/>
    </location>
</feature>
<evidence type="ECO:0000256" key="1">
    <source>
        <dbReference type="ARBA" id="ARBA00023015"/>
    </source>
</evidence>
<evidence type="ECO:0000256" key="4">
    <source>
        <dbReference type="PROSITE-ProRule" id="PRU00335"/>
    </source>
</evidence>
<dbReference type="Proteomes" id="UP000037020">
    <property type="component" value="Unassembled WGS sequence"/>
</dbReference>
<protein>
    <submittedName>
        <fullName evidence="6">TetR family transcriptional regulator</fullName>
    </submittedName>
</protein>
<accession>A0ABR5J4C1</accession>
<dbReference type="InterPro" id="IPR009057">
    <property type="entry name" value="Homeodomain-like_sf"/>
</dbReference>
<name>A0ABR5J4C1_9ACTN</name>
<dbReference type="InterPro" id="IPR036271">
    <property type="entry name" value="Tet_transcr_reg_TetR-rel_C_sf"/>
</dbReference>
<organism evidence="6 7">
    <name type="scientific">Streptomyces varsoviensis</name>
    <dbReference type="NCBI Taxonomy" id="67373"/>
    <lineage>
        <taxon>Bacteria</taxon>
        <taxon>Bacillati</taxon>
        <taxon>Actinomycetota</taxon>
        <taxon>Actinomycetes</taxon>
        <taxon>Kitasatosporales</taxon>
        <taxon>Streptomycetaceae</taxon>
        <taxon>Streptomyces</taxon>
    </lineage>
</organism>
<keyword evidence="7" id="KW-1185">Reference proteome</keyword>
<dbReference type="PANTHER" id="PTHR30055:SF148">
    <property type="entry name" value="TETR-FAMILY TRANSCRIPTIONAL REGULATOR"/>
    <property type="match status" value="1"/>
</dbReference>
<sequence length="183" mass="20481">CIRDSIETVLRLLEDGESVCGLSIERIAREAGVGKAAVYRRWAGKEALMIDVLRTLDEDQPELVGESVRDDLVALLEVMRRRGLAKRHSALLRTMIDQMKAQPRLWEEYHDTVVRGRREALCAVLRRGIATGEIRGDLDPELTADLFTGPMLVRAVLHERADLPEGLPEQIVDAVLAGVRPRP</sequence>
<keyword evidence="2 4" id="KW-0238">DNA-binding</keyword>
<dbReference type="SUPFAM" id="SSF48498">
    <property type="entry name" value="Tetracyclin repressor-like, C-terminal domain"/>
    <property type="match status" value="1"/>
</dbReference>
<keyword evidence="1" id="KW-0805">Transcription regulation</keyword>
<evidence type="ECO:0000256" key="3">
    <source>
        <dbReference type="ARBA" id="ARBA00023163"/>
    </source>
</evidence>
<dbReference type="PROSITE" id="PS01081">
    <property type="entry name" value="HTH_TETR_1"/>
    <property type="match status" value="1"/>
</dbReference>
<dbReference type="InterPro" id="IPR050109">
    <property type="entry name" value="HTH-type_TetR-like_transc_reg"/>
</dbReference>
<comment type="caution">
    <text evidence="6">The sequence shown here is derived from an EMBL/GenBank/DDBJ whole genome shotgun (WGS) entry which is preliminary data.</text>
</comment>
<dbReference type="InterPro" id="IPR001647">
    <property type="entry name" value="HTH_TetR"/>
</dbReference>
<dbReference type="Pfam" id="PF00440">
    <property type="entry name" value="TetR_N"/>
    <property type="match status" value="1"/>
</dbReference>
<reference evidence="6 7" key="1">
    <citation type="submission" date="2015-07" db="EMBL/GenBank/DDBJ databases">
        <authorList>
            <person name="Ju K.-S."/>
            <person name="Doroghazi J.R."/>
            <person name="Metcalf W.W."/>
        </authorList>
    </citation>
    <scope>NUCLEOTIDE SEQUENCE [LARGE SCALE GENOMIC DNA]</scope>
    <source>
        <strain evidence="6 7">NRRL B-3589</strain>
    </source>
</reference>
<gene>
    <name evidence="6" type="ORF">ADK38_21080</name>
</gene>
<evidence type="ECO:0000313" key="6">
    <source>
        <dbReference type="EMBL" id="KOG88207.1"/>
    </source>
</evidence>
<dbReference type="Gene3D" id="1.10.10.60">
    <property type="entry name" value="Homeodomain-like"/>
    <property type="match status" value="1"/>
</dbReference>
<proteinExistence type="predicted"/>
<evidence type="ECO:0000313" key="7">
    <source>
        <dbReference type="Proteomes" id="UP000037020"/>
    </source>
</evidence>
<dbReference type="SUPFAM" id="SSF46689">
    <property type="entry name" value="Homeodomain-like"/>
    <property type="match status" value="1"/>
</dbReference>
<dbReference type="EMBL" id="LGUT01001800">
    <property type="protein sequence ID" value="KOG88207.1"/>
    <property type="molecule type" value="Genomic_DNA"/>
</dbReference>
<dbReference type="PANTHER" id="PTHR30055">
    <property type="entry name" value="HTH-TYPE TRANSCRIPTIONAL REGULATOR RUTR"/>
    <property type="match status" value="1"/>
</dbReference>
<feature type="domain" description="HTH tetR-type" evidence="5">
    <location>
        <begin position="1"/>
        <end position="60"/>
    </location>
</feature>
<dbReference type="Pfam" id="PF16859">
    <property type="entry name" value="TetR_C_11"/>
    <property type="match status" value="1"/>
</dbReference>
<evidence type="ECO:0000259" key="5">
    <source>
        <dbReference type="PROSITE" id="PS50977"/>
    </source>
</evidence>
<dbReference type="Gene3D" id="1.10.357.10">
    <property type="entry name" value="Tetracycline Repressor, domain 2"/>
    <property type="match status" value="1"/>
</dbReference>
<keyword evidence="3" id="KW-0804">Transcription</keyword>
<dbReference type="InterPro" id="IPR011075">
    <property type="entry name" value="TetR_C"/>
</dbReference>